<evidence type="ECO:0000259" key="4">
    <source>
        <dbReference type="PROSITE" id="PS01124"/>
    </source>
</evidence>
<dbReference type="RefSeq" id="WP_208058553.1">
    <property type="nucleotide sequence ID" value="NZ_JAGDYP010000004.1"/>
</dbReference>
<evidence type="ECO:0000313" key="5">
    <source>
        <dbReference type="EMBL" id="MBO1883977.1"/>
    </source>
</evidence>
<dbReference type="SUPFAM" id="SSF51215">
    <property type="entry name" value="Regulatory protein AraC"/>
    <property type="match status" value="1"/>
</dbReference>
<sequence>MKVAVTHITEQQFSTASLRVENYCIYMLRGEGRFLVDGTPYEYNGNTLLFLSPFQYFQWTEASIMEAMLLQFHGDFYCIEYHKKEVACNGLLFNALFLQPHIAVQEAVFDEIALLFGRIEEELASTDEYSGAVLRSYLQLILALSSKAKSLLIADVPSPLNHNLLTDFQQLVETHFITQRDLPFYAEALHLSVDSFSKKIKRQLGKTPLQLLQERLVLEAKKQLHLTYKSIKEVAYYLNFDDPFYFSRFFKKHVGVSPKEFRESVGISIVAEKSM</sequence>
<proteinExistence type="predicted"/>
<evidence type="ECO:0000256" key="1">
    <source>
        <dbReference type="ARBA" id="ARBA00023015"/>
    </source>
</evidence>
<dbReference type="Proteomes" id="UP000681610">
    <property type="component" value="Unassembled WGS sequence"/>
</dbReference>
<dbReference type="PANTHER" id="PTHR43280">
    <property type="entry name" value="ARAC-FAMILY TRANSCRIPTIONAL REGULATOR"/>
    <property type="match status" value="1"/>
</dbReference>
<keyword evidence="6" id="KW-1185">Reference proteome</keyword>
<dbReference type="InterPro" id="IPR018060">
    <property type="entry name" value="HTH_AraC"/>
</dbReference>
<dbReference type="EMBL" id="JAGDYP010000004">
    <property type="protein sequence ID" value="MBO1883977.1"/>
    <property type="molecule type" value="Genomic_DNA"/>
</dbReference>
<dbReference type="PROSITE" id="PS01124">
    <property type="entry name" value="HTH_ARAC_FAMILY_2"/>
    <property type="match status" value="1"/>
</dbReference>
<protein>
    <submittedName>
        <fullName evidence="5">Helix-turn-helix transcriptional regulator</fullName>
    </submittedName>
</protein>
<reference evidence="5 6" key="1">
    <citation type="submission" date="2021-03" db="EMBL/GenBank/DDBJ databases">
        <title>Isolation and description of Capnocytophaga bilenii sp. nov., a novel Capnocytophaga species, isolated from a gingivitis subject.</title>
        <authorList>
            <person name="Antezack A."/>
            <person name="Monnet-Corti V."/>
            <person name="La Scola B."/>
        </authorList>
    </citation>
    <scope>NUCLEOTIDE SEQUENCE [LARGE SCALE GENOMIC DNA]</scope>
    <source>
        <strain evidence="5 6">Marseille-Q4570</strain>
    </source>
</reference>
<dbReference type="InterPro" id="IPR009057">
    <property type="entry name" value="Homeodomain-like_sf"/>
</dbReference>
<dbReference type="InterPro" id="IPR020449">
    <property type="entry name" value="Tscrpt_reg_AraC-type_HTH"/>
</dbReference>
<dbReference type="Gene3D" id="1.10.10.60">
    <property type="entry name" value="Homeodomain-like"/>
    <property type="match status" value="1"/>
</dbReference>
<keyword evidence="1" id="KW-0805">Transcription regulation</keyword>
<keyword evidence="2" id="KW-0238">DNA-binding</keyword>
<comment type="caution">
    <text evidence="5">The sequence shown here is derived from an EMBL/GenBank/DDBJ whole genome shotgun (WGS) entry which is preliminary data.</text>
</comment>
<organism evidence="5 6">
    <name type="scientific">Capnocytophaga bilenii</name>
    <dbReference type="NCBI Taxonomy" id="2819369"/>
    <lineage>
        <taxon>Bacteria</taxon>
        <taxon>Pseudomonadati</taxon>
        <taxon>Bacteroidota</taxon>
        <taxon>Flavobacteriia</taxon>
        <taxon>Flavobacteriales</taxon>
        <taxon>Flavobacteriaceae</taxon>
        <taxon>Capnocytophaga</taxon>
    </lineage>
</organism>
<dbReference type="SMART" id="SM00342">
    <property type="entry name" value="HTH_ARAC"/>
    <property type="match status" value="1"/>
</dbReference>
<keyword evidence="3" id="KW-0804">Transcription</keyword>
<name>A0ABS3PXP0_9FLAO</name>
<accession>A0ABS3PXP0</accession>
<feature type="domain" description="HTH araC/xylS-type" evidence="4">
    <location>
        <begin position="166"/>
        <end position="264"/>
    </location>
</feature>
<dbReference type="PANTHER" id="PTHR43280:SF32">
    <property type="entry name" value="TRANSCRIPTIONAL REGULATORY PROTEIN"/>
    <property type="match status" value="1"/>
</dbReference>
<dbReference type="Pfam" id="PF12833">
    <property type="entry name" value="HTH_18"/>
    <property type="match status" value="1"/>
</dbReference>
<dbReference type="PRINTS" id="PR00032">
    <property type="entry name" value="HTHARAC"/>
</dbReference>
<evidence type="ECO:0000256" key="2">
    <source>
        <dbReference type="ARBA" id="ARBA00023125"/>
    </source>
</evidence>
<dbReference type="SUPFAM" id="SSF46689">
    <property type="entry name" value="Homeodomain-like"/>
    <property type="match status" value="1"/>
</dbReference>
<gene>
    <name evidence="5" type="ORF">J4N46_06010</name>
</gene>
<dbReference type="InterPro" id="IPR037923">
    <property type="entry name" value="HTH-like"/>
</dbReference>
<evidence type="ECO:0000313" key="6">
    <source>
        <dbReference type="Proteomes" id="UP000681610"/>
    </source>
</evidence>
<evidence type="ECO:0000256" key="3">
    <source>
        <dbReference type="ARBA" id="ARBA00023163"/>
    </source>
</evidence>